<proteinExistence type="predicted"/>
<accession>A0ABP9AV80</accession>
<evidence type="ECO:0008006" key="4">
    <source>
        <dbReference type="Google" id="ProtNLM"/>
    </source>
</evidence>
<dbReference type="Proteomes" id="UP001501411">
    <property type="component" value="Unassembled WGS sequence"/>
</dbReference>
<keyword evidence="1" id="KW-0812">Transmembrane</keyword>
<reference evidence="3" key="1">
    <citation type="journal article" date="2019" name="Int. J. Syst. Evol. Microbiol.">
        <title>The Global Catalogue of Microorganisms (GCM) 10K type strain sequencing project: providing services to taxonomists for standard genome sequencing and annotation.</title>
        <authorList>
            <consortium name="The Broad Institute Genomics Platform"/>
            <consortium name="The Broad Institute Genome Sequencing Center for Infectious Disease"/>
            <person name="Wu L."/>
            <person name="Ma J."/>
        </authorList>
    </citation>
    <scope>NUCLEOTIDE SEQUENCE [LARGE SCALE GENOMIC DNA]</scope>
    <source>
        <strain evidence="3">JCM 18200</strain>
    </source>
</reference>
<dbReference type="RefSeq" id="WP_345230977.1">
    <property type="nucleotide sequence ID" value="NZ_BAABIQ010000006.1"/>
</dbReference>
<keyword evidence="1" id="KW-1133">Transmembrane helix</keyword>
<dbReference type="EMBL" id="BAABIQ010000006">
    <property type="protein sequence ID" value="GAA4786601.1"/>
    <property type="molecule type" value="Genomic_DNA"/>
</dbReference>
<organism evidence="2 3">
    <name type="scientific">Olivibacter ginsenosidimutans</name>
    <dbReference type="NCBI Taxonomy" id="1176537"/>
    <lineage>
        <taxon>Bacteria</taxon>
        <taxon>Pseudomonadati</taxon>
        <taxon>Bacteroidota</taxon>
        <taxon>Sphingobacteriia</taxon>
        <taxon>Sphingobacteriales</taxon>
        <taxon>Sphingobacteriaceae</taxon>
        <taxon>Olivibacter</taxon>
    </lineage>
</organism>
<gene>
    <name evidence="2" type="ORF">GCM10023231_13320</name>
</gene>
<comment type="caution">
    <text evidence="2">The sequence shown here is derived from an EMBL/GenBank/DDBJ whole genome shotgun (WGS) entry which is preliminary data.</text>
</comment>
<evidence type="ECO:0000313" key="3">
    <source>
        <dbReference type="Proteomes" id="UP001501411"/>
    </source>
</evidence>
<name>A0ABP9AV80_9SPHI</name>
<keyword evidence="3" id="KW-1185">Reference proteome</keyword>
<protein>
    <recommendedName>
        <fullName evidence="4">Zinc-ribbon domain-containing protein</fullName>
    </recommendedName>
</protein>
<evidence type="ECO:0000256" key="1">
    <source>
        <dbReference type="SAM" id="Phobius"/>
    </source>
</evidence>
<keyword evidence="1" id="KW-0472">Membrane</keyword>
<sequence>MIIFGTRGSLVNTSEPKANCVYCGSEHSVGFHGYVRYFHIFWIPVFPYSRKVMSYCAHCRQVLSKEEMPADLAIQAKTERPRLRLWHFSGIGLIVACLAFAGIAESYEKKQTKTFMQDPEVGDVYGIKLANGHYTLCVLSKIEPDSLGFRMNNYEVDAAADLSKLRNHYANDYEDSLYFWPKFELERLLNENYIVQIKRDK</sequence>
<feature type="transmembrane region" description="Helical" evidence="1">
    <location>
        <begin position="85"/>
        <end position="104"/>
    </location>
</feature>
<evidence type="ECO:0000313" key="2">
    <source>
        <dbReference type="EMBL" id="GAA4786601.1"/>
    </source>
</evidence>